<dbReference type="AlphaFoldDB" id="A0A369L082"/>
<comment type="caution">
    <text evidence="1">The sequence shown here is derived from an EMBL/GenBank/DDBJ whole genome shotgun (WGS) entry which is preliminary data.</text>
</comment>
<protein>
    <submittedName>
        <fullName evidence="1">Uncharacterized protein</fullName>
    </submittedName>
</protein>
<dbReference type="Proteomes" id="UP000253934">
    <property type="component" value="Unassembled WGS sequence"/>
</dbReference>
<name>A0A369L082_9BACT</name>
<sequence>MINNKKILESLYVLHKEAGFNISEILANNGYDDDEVIKIIAKINSIFESKFKLILLEDDNEIYERMIGI</sequence>
<proteinExistence type="predicted"/>
<keyword evidence="2" id="KW-1185">Reference proteome</keyword>
<gene>
    <name evidence="1" type="ORF">DCC88_00215</name>
</gene>
<dbReference type="EMBL" id="QOVW01000001">
    <property type="protein sequence ID" value="RDB37384.1"/>
    <property type="molecule type" value="Genomic_DNA"/>
</dbReference>
<evidence type="ECO:0000313" key="1">
    <source>
        <dbReference type="EMBL" id="RDB37384.1"/>
    </source>
</evidence>
<evidence type="ECO:0000313" key="2">
    <source>
        <dbReference type="Proteomes" id="UP000253934"/>
    </source>
</evidence>
<accession>A0A369L082</accession>
<reference evidence="1" key="1">
    <citation type="submission" date="2018-04" db="EMBL/GenBank/DDBJ databases">
        <title>Draft genome sequence of the Candidatus Spirobacillus cienkowskii, a pathogen of freshwater Daphnia species, reconstructed from hemolymph metagenomic reads.</title>
        <authorList>
            <person name="Bresciani L."/>
            <person name="Lemos L.N."/>
            <person name="Wale N."/>
            <person name="Lin J.Y."/>
            <person name="Fernandes G.R."/>
            <person name="Duffy M.A."/>
            <person name="Rodrigues J.M."/>
        </authorList>
    </citation>
    <scope>NUCLEOTIDE SEQUENCE [LARGE SCALE GENOMIC DNA]</scope>
    <source>
        <strain evidence="1">Binning01</strain>
    </source>
</reference>
<organism evidence="1 2">
    <name type="scientific">Spirobacillus cienkowskii</name>
    <dbReference type="NCBI Taxonomy" id="495820"/>
    <lineage>
        <taxon>Bacteria</taxon>
        <taxon>Pseudomonadati</taxon>
        <taxon>Bdellovibrionota</taxon>
        <taxon>Oligoflexia</taxon>
        <taxon>Silvanigrellales</taxon>
        <taxon>Spirobacillus</taxon>
    </lineage>
</organism>